<evidence type="ECO:0000256" key="1">
    <source>
        <dbReference type="ARBA" id="ARBA00004496"/>
    </source>
</evidence>
<evidence type="ECO:0000256" key="14">
    <source>
        <dbReference type="RuleBase" id="RU004432"/>
    </source>
</evidence>
<comment type="similarity">
    <text evidence="2 14">Belongs to the ClpA/ClpB family.</text>
</comment>
<dbReference type="InterPro" id="IPR001270">
    <property type="entry name" value="ClpA/B"/>
</dbReference>
<dbReference type="SMART" id="SM00382">
    <property type="entry name" value="AAA"/>
    <property type="match status" value="2"/>
</dbReference>
<evidence type="ECO:0000256" key="6">
    <source>
        <dbReference type="ARBA" id="ARBA00022741"/>
    </source>
</evidence>
<dbReference type="Gene3D" id="1.10.8.60">
    <property type="match status" value="1"/>
</dbReference>
<dbReference type="InterPro" id="IPR018368">
    <property type="entry name" value="ClpA/B_CS1"/>
</dbReference>
<dbReference type="PROSITE" id="PS00870">
    <property type="entry name" value="CLPAB_1"/>
    <property type="match status" value="1"/>
</dbReference>
<keyword evidence="5 13" id="KW-0677">Repeat</keyword>
<dbReference type="CDD" id="cd00009">
    <property type="entry name" value="AAA"/>
    <property type="match status" value="1"/>
</dbReference>
<dbReference type="Proteomes" id="UP000321787">
    <property type="component" value="Unassembled WGS sequence"/>
</dbReference>
<organism evidence="17 19">
    <name type="scientific">Aliivibrio fischeri</name>
    <name type="common">Vibrio fischeri</name>
    <dbReference type="NCBI Taxonomy" id="668"/>
    <lineage>
        <taxon>Bacteria</taxon>
        <taxon>Pseudomonadati</taxon>
        <taxon>Pseudomonadota</taxon>
        <taxon>Gammaproteobacteria</taxon>
        <taxon>Vibrionales</taxon>
        <taxon>Vibrionaceae</taxon>
        <taxon>Aliivibrio</taxon>
    </lineage>
</organism>
<dbReference type="FunFam" id="1.10.1780.10:FF:000003">
    <property type="entry name" value="ATP-dependent chaperone ClpB"/>
    <property type="match status" value="1"/>
</dbReference>
<dbReference type="PRINTS" id="PR00300">
    <property type="entry name" value="CLPPROTEASEA"/>
</dbReference>
<comment type="subunit">
    <text evidence="12">Homohexamer. The oligomerization is ATP-dependent.</text>
</comment>
<comment type="subcellular location">
    <subcellularLocation>
        <location evidence="1 15">Cytoplasm</location>
    </subcellularLocation>
</comment>
<dbReference type="FunFam" id="3.40.50.300:FF:000120">
    <property type="entry name" value="ATP-dependent chaperone ClpB"/>
    <property type="match status" value="1"/>
</dbReference>
<evidence type="ECO:0000256" key="2">
    <source>
        <dbReference type="ARBA" id="ARBA00008675"/>
    </source>
</evidence>
<dbReference type="GO" id="GO:0034605">
    <property type="term" value="P:cellular response to heat"/>
    <property type="evidence" value="ECO:0007669"/>
    <property type="project" value="TreeGrafter"/>
</dbReference>
<keyword evidence="7 14" id="KW-0067">ATP-binding</keyword>
<dbReference type="PROSITE" id="PS51903">
    <property type="entry name" value="CLP_R"/>
    <property type="match status" value="1"/>
</dbReference>
<dbReference type="Pfam" id="PF17871">
    <property type="entry name" value="AAA_lid_9"/>
    <property type="match status" value="1"/>
</dbReference>
<dbReference type="GO" id="GO:0016887">
    <property type="term" value="F:ATP hydrolysis activity"/>
    <property type="evidence" value="ECO:0007669"/>
    <property type="project" value="InterPro"/>
</dbReference>
<keyword evidence="10 14" id="KW-0143">Chaperone</keyword>
<dbReference type="PROSITE" id="PS00871">
    <property type="entry name" value="CLPAB_2"/>
    <property type="match status" value="1"/>
</dbReference>
<evidence type="ECO:0000256" key="11">
    <source>
        <dbReference type="ARBA" id="ARBA00025613"/>
    </source>
</evidence>
<dbReference type="CDD" id="cd19499">
    <property type="entry name" value="RecA-like_ClpB_Hsp104-like"/>
    <property type="match status" value="1"/>
</dbReference>
<evidence type="ECO:0000313" key="18">
    <source>
        <dbReference type="EMBL" id="MUK51312.1"/>
    </source>
</evidence>
<evidence type="ECO:0000256" key="4">
    <source>
        <dbReference type="ARBA" id="ARBA00022490"/>
    </source>
</evidence>
<dbReference type="Pfam" id="PF07724">
    <property type="entry name" value="AAA_2"/>
    <property type="match status" value="1"/>
</dbReference>
<dbReference type="Pfam" id="PF00004">
    <property type="entry name" value="AAA"/>
    <property type="match status" value="1"/>
</dbReference>
<dbReference type="NCBIfam" id="NF008118">
    <property type="entry name" value="PRK10865.1"/>
    <property type="match status" value="1"/>
</dbReference>
<feature type="domain" description="Clp R" evidence="16">
    <location>
        <begin position="3"/>
        <end position="146"/>
    </location>
</feature>
<dbReference type="SUPFAM" id="SSF52540">
    <property type="entry name" value="P-loop containing nucleoside triphosphate hydrolases"/>
    <property type="match status" value="2"/>
</dbReference>
<keyword evidence="6 14" id="KW-0547">Nucleotide-binding</keyword>
<feature type="coiled-coil region" evidence="15">
    <location>
        <begin position="412"/>
        <end position="468"/>
    </location>
</feature>
<comment type="caution">
    <text evidence="17">The sequence shown here is derived from an EMBL/GenBank/DDBJ whole genome shotgun (WGS) entry which is preliminary data.</text>
</comment>
<dbReference type="FunFam" id="1.10.8.60:FF:000017">
    <property type="entry name" value="ATP-dependent chaperone ClpB"/>
    <property type="match status" value="1"/>
</dbReference>
<evidence type="ECO:0000256" key="12">
    <source>
        <dbReference type="ARBA" id="ARBA00026057"/>
    </source>
</evidence>
<dbReference type="GO" id="GO:0005524">
    <property type="term" value="F:ATP binding"/>
    <property type="evidence" value="ECO:0007669"/>
    <property type="project" value="UniProtKB-UniRule"/>
</dbReference>
<dbReference type="Proteomes" id="UP000448038">
    <property type="component" value="Unassembled WGS sequence"/>
</dbReference>
<accession>A0A510UMB5</accession>
<comment type="subunit">
    <text evidence="15">Homohexamer; The oligomerization is ATP-dependent.</text>
</comment>
<evidence type="ECO:0000256" key="15">
    <source>
        <dbReference type="RuleBase" id="RU362034"/>
    </source>
</evidence>
<dbReference type="PANTHER" id="PTHR11638:SF18">
    <property type="entry name" value="HEAT SHOCK PROTEIN 104"/>
    <property type="match status" value="1"/>
</dbReference>
<dbReference type="InterPro" id="IPR017730">
    <property type="entry name" value="Chaperonin_ClpB"/>
</dbReference>
<dbReference type="Pfam" id="PF02861">
    <property type="entry name" value="Clp_N"/>
    <property type="match status" value="1"/>
</dbReference>
<dbReference type="FunFam" id="3.40.50.300:FF:000025">
    <property type="entry name" value="ATP-dependent Clp protease subunit"/>
    <property type="match status" value="1"/>
</dbReference>
<evidence type="ECO:0000256" key="7">
    <source>
        <dbReference type="ARBA" id="ARBA00022840"/>
    </source>
</evidence>
<dbReference type="Gene3D" id="1.10.1780.10">
    <property type="entry name" value="Clp, N-terminal domain"/>
    <property type="match status" value="1"/>
</dbReference>
<dbReference type="InterPro" id="IPR019489">
    <property type="entry name" value="Clp_ATPase_C"/>
</dbReference>
<evidence type="ECO:0000256" key="5">
    <source>
        <dbReference type="ARBA" id="ARBA00022737"/>
    </source>
</evidence>
<evidence type="ECO:0000313" key="20">
    <source>
        <dbReference type="Proteomes" id="UP000448038"/>
    </source>
</evidence>
<evidence type="ECO:0000313" key="17">
    <source>
        <dbReference type="EMBL" id="GEK15719.1"/>
    </source>
</evidence>
<evidence type="ECO:0000256" key="3">
    <source>
        <dbReference type="ARBA" id="ARBA00017574"/>
    </source>
</evidence>
<reference evidence="18 20" key="2">
    <citation type="submission" date="2019-11" db="EMBL/GenBank/DDBJ databases">
        <title>Using colonization assays and comparative genomics to discover symbiosis behaviors and factors in Vibrio fischeri.</title>
        <authorList>
            <person name="Bongrand C."/>
            <person name="Moriano-Gutierrez S."/>
            <person name="Arevalo P."/>
            <person name="Mcfall-Ngai M."/>
            <person name="Visick K."/>
            <person name="Polz M.F."/>
            <person name="Ruby E.G."/>
        </authorList>
    </citation>
    <scope>NUCLEOTIDE SEQUENCE [LARGE SCALE GENOMIC DNA]</scope>
    <source>
        <strain evidence="20">emors.4.1</strain>
        <strain evidence="18">Emors.4.1</strain>
    </source>
</reference>
<dbReference type="InterPro" id="IPR003959">
    <property type="entry name" value="ATPase_AAA_core"/>
</dbReference>
<reference evidence="17 19" key="1">
    <citation type="submission" date="2019-07" db="EMBL/GenBank/DDBJ databases">
        <title>Whole genome shotgun sequence of Aliivibrio fischeri NBRC 101058.</title>
        <authorList>
            <person name="Hosoyama A."/>
            <person name="Uohara A."/>
            <person name="Ohji S."/>
            <person name="Ichikawa N."/>
        </authorList>
    </citation>
    <scope>NUCLEOTIDE SEQUENCE [LARGE SCALE GENOMIC DNA]</scope>
    <source>
        <strain evidence="17 19">NBRC 101058</strain>
    </source>
</reference>
<evidence type="ECO:0000256" key="13">
    <source>
        <dbReference type="PROSITE-ProRule" id="PRU01251"/>
    </source>
</evidence>
<evidence type="ECO:0000313" key="19">
    <source>
        <dbReference type="Proteomes" id="UP000321787"/>
    </source>
</evidence>
<evidence type="ECO:0000256" key="10">
    <source>
        <dbReference type="ARBA" id="ARBA00023186"/>
    </source>
</evidence>
<evidence type="ECO:0000259" key="16">
    <source>
        <dbReference type="PROSITE" id="PS51903"/>
    </source>
</evidence>
<dbReference type="Gene3D" id="3.40.50.300">
    <property type="entry name" value="P-loop containing nucleotide triphosphate hydrolases"/>
    <property type="match status" value="3"/>
</dbReference>
<dbReference type="FunFam" id="3.40.50.300:FF:000010">
    <property type="entry name" value="Chaperone clpB 1, putative"/>
    <property type="match status" value="1"/>
</dbReference>
<dbReference type="InterPro" id="IPR003593">
    <property type="entry name" value="AAA+_ATPase"/>
</dbReference>
<dbReference type="EMBL" id="BJTZ01000037">
    <property type="protein sequence ID" value="GEK15719.1"/>
    <property type="molecule type" value="Genomic_DNA"/>
</dbReference>
<dbReference type="SMART" id="SM01086">
    <property type="entry name" value="ClpB_D2-small"/>
    <property type="match status" value="1"/>
</dbReference>
<keyword evidence="9 15" id="KW-0175">Coiled coil</keyword>
<dbReference type="GO" id="GO:0042026">
    <property type="term" value="P:protein refolding"/>
    <property type="evidence" value="ECO:0007669"/>
    <property type="project" value="UniProtKB-UniRule"/>
</dbReference>
<proteinExistence type="inferred from homology"/>
<dbReference type="RefSeq" id="WP_005417824.1">
    <property type="nucleotide sequence ID" value="NZ_BJTZ01000037.1"/>
</dbReference>
<dbReference type="InterPro" id="IPR028299">
    <property type="entry name" value="ClpA/B_CS2"/>
</dbReference>
<dbReference type="NCBIfam" id="TIGR03346">
    <property type="entry name" value="chaperone_ClpB"/>
    <property type="match status" value="1"/>
</dbReference>
<gene>
    <name evidence="15 17" type="primary">clpB</name>
    <name evidence="17" type="ORF">AFI02nite_37550</name>
    <name evidence="18" type="ORF">GNP88_19560</name>
</gene>
<evidence type="ECO:0000256" key="8">
    <source>
        <dbReference type="ARBA" id="ARBA00023016"/>
    </source>
</evidence>
<comment type="function">
    <text evidence="11">Part of a stress-induced multi-chaperone system, it is involved in the recovery of the cell from heat-induced damage, in cooperation with DnaK, DnaJ and GrpE. Acts before DnaK, in the processing of protein aggregates. Protein binding stimulates the ATPase activity; ATP hydrolysis unfolds the denatured protein aggregates, which probably helps expose new hydrophobic binding sites on the surface of ClpB-bound aggregates, contributing to the solubilization and refolding of denatured protein aggregates by DnaK.</text>
</comment>
<dbReference type="PANTHER" id="PTHR11638">
    <property type="entry name" value="ATP-DEPENDENT CLP PROTEASE"/>
    <property type="match status" value="1"/>
</dbReference>
<name>A0A510UMB5_ALIFS</name>
<dbReference type="EMBL" id="WOBN01000043">
    <property type="protein sequence ID" value="MUK51312.1"/>
    <property type="molecule type" value="Genomic_DNA"/>
</dbReference>
<dbReference type="InterPro" id="IPR050130">
    <property type="entry name" value="ClpA_ClpB"/>
</dbReference>
<dbReference type="InterPro" id="IPR041546">
    <property type="entry name" value="ClpA/ClpB_AAA_lid"/>
</dbReference>
<keyword evidence="4 15" id="KW-0963">Cytoplasm</keyword>
<sequence>MRLDRFTSKFQMAISDAQSLALGQDHQYIEPTHLMVALLNQDGSTIRPLLTLLNVDVTQLRSKLTEILDKTPKVTGIGGDVQLSSNMGVIFNLCDKVAQKRKDAYISSEIFMLAAIEDKGPLGNLLRELGLTEPKISKSIDEIRGGEKVNDQNAEEKRQALEKFTVDLTERAEQGKLDPVIGRDDEIRRTIQVLQRRTKNNPVIIGQPGVGKTAIVEGLAQRIINGEVPEGLKNKRVLSLDIGALVAGAKFRGEFEERLKAVLNELAKEEGSVILFIDEVHTMVGAGKGEGSMDAGNMLKPALARGELHCVGATTLDEYRQYIEKDPALERRFQKVLVDEPTVEDTVAILRGLKERYEIHHHVEITDPAIVAAASLSHRYISDRQLPDKAIDLIDEAASSIRMEIDSKPESLDKLDRKIIQLKIEQQALVKESDDASLKRLDSLNLELMQKEREYAELEEVWKAEKAALSGTQHIKTELETARSNMEIARRAGDLNRMSELQYGRIPELEKQLDLAAQAEMQEMSLLKNKVTDAEIAEVLSRQTGIPVNKMLEGERDKLLKMEEVLHHRVIGQAEAVEAVSNAIRRSRAGLSDPNRPIGSFLFLGPTGVGKTELCKSLANFMFDSEDAMVRIDMSEFMEKHSVARLVGAPPGYVGYEEGGYLTEAVRRKPYSVLLLDEVEKAHPDVFNILLQVLDDGRLTDGQGRTVDFKNTVIIMTSNLGSEKIQQHFGELNYGGIKEIVMDVVSQHFRPEFLNRVDETVVFHPLAQEHIKNIASIQLQRLEKRLNEKDYQLQVTDEALNLIAEAGFDPVYGARPLKRAIQTYIENPLAQDILSGKLRVGEVIKLKVKNEQLIATQNDDF</sequence>
<dbReference type="SUPFAM" id="SSF81923">
    <property type="entry name" value="Double Clp-N motif"/>
    <property type="match status" value="1"/>
</dbReference>
<dbReference type="AlphaFoldDB" id="A0A510UMB5"/>
<dbReference type="InterPro" id="IPR027417">
    <property type="entry name" value="P-loop_NTPase"/>
</dbReference>
<dbReference type="InterPro" id="IPR036628">
    <property type="entry name" value="Clp_N_dom_sf"/>
</dbReference>
<keyword evidence="8 15" id="KW-0346">Stress response</keyword>
<dbReference type="InterPro" id="IPR004176">
    <property type="entry name" value="Clp_R_N"/>
</dbReference>
<protein>
    <recommendedName>
        <fullName evidence="3 15">Chaperone protein ClpB</fullName>
    </recommendedName>
</protein>
<dbReference type="GO" id="GO:0005829">
    <property type="term" value="C:cytosol"/>
    <property type="evidence" value="ECO:0007669"/>
    <property type="project" value="UniProtKB-ARBA"/>
</dbReference>
<dbReference type="GO" id="GO:0042802">
    <property type="term" value="F:identical protein binding"/>
    <property type="evidence" value="ECO:0007669"/>
    <property type="project" value="UniProtKB-ARBA"/>
</dbReference>
<dbReference type="Pfam" id="PF10431">
    <property type="entry name" value="ClpB_D2-small"/>
    <property type="match status" value="1"/>
</dbReference>
<evidence type="ECO:0000256" key="9">
    <source>
        <dbReference type="ARBA" id="ARBA00023054"/>
    </source>
</evidence>